<dbReference type="GO" id="GO:0004252">
    <property type="term" value="F:serine-type endopeptidase activity"/>
    <property type="evidence" value="ECO:0007669"/>
    <property type="project" value="InterPro"/>
</dbReference>
<dbReference type="Proteomes" id="UP000593564">
    <property type="component" value="Unassembled WGS sequence"/>
</dbReference>
<dbReference type="InterPro" id="IPR045051">
    <property type="entry name" value="SBT"/>
</dbReference>
<organism evidence="4 5">
    <name type="scientific">Camellia sinensis</name>
    <name type="common">Tea plant</name>
    <name type="synonym">Thea sinensis</name>
    <dbReference type="NCBI Taxonomy" id="4442"/>
    <lineage>
        <taxon>Eukaryota</taxon>
        <taxon>Viridiplantae</taxon>
        <taxon>Streptophyta</taxon>
        <taxon>Embryophyta</taxon>
        <taxon>Tracheophyta</taxon>
        <taxon>Spermatophyta</taxon>
        <taxon>Magnoliopsida</taxon>
        <taxon>eudicotyledons</taxon>
        <taxon>Gunneridae</taxon>
        <taxon>Pentapetalae</taxon>
        <taxon>asterids</taxon>
        <taxon>Ericales</taxon>
        <taxon>Theaceae</taxon>
        <taxon>Camellia</taxon>
    </lineage>
</organism>
<keyword evidence="2" id="KW-0732">Signal</keyword>
<dbReference type="EMBL" id="JACBKZ010000003">
    <property type="protein sequence ID" value="KAF5955571.1"/>
    <property type="molecule type" value="Genomic_DNA"/>
</dbReference>
<proteinExistence type="inferred from homology"/>
<dbReference type="AlphaFoldDB" id="A0A7J7HTH8"/>
<reference evidence="4 5" key="2">
    <citation type="submission" date="2020-07" db="EMBL/GenBank/DDBJ databases">
        <title>Genome assembly of wild tea tree DASZ reveals pedigree and selection history of tea varieties.</title>
        <authorList>
            <person name="Zhang W."/>
        </authorList>
    </citation>
    <scope>NUCLEOTIDE SEQUENCE [LARGE SCALE GENOMIC DNA]</scope>
    <source>
        <strain evidence="5">cv. G240</strain>
        <tissue evidence="4">Leaf</tissue>
    </source>
</reference>
<dbReference type="Gene3D" id="3.40.50.200">
    <property type="entry name" value="Peptidase S8/S53 domain"/>
    <property type="match status" value="1"/>
</dbReference>
<evidence type="ECO:0000256" key="1">
    <source>
        <dbReference type="ARBA" id="ARBA00011073"/>
    </source>
</evidence>
<feature type="domain" description="Subtilisin-like protease fibronectin type-III" evidence="3">
    <location>
        <begin position="113"/>
        <end position="212"/>
    </location>
</feature>
<dbReference type="GO" id="GO:0006508">
    <property type="term" value="P:proteolysis"/>
    <property type="evidence" value="ECO:0007669"/>
    <property type="project" value="InterPro"/>
</dbReference>
<gene>
    <name evidence="4" type="ORF">HYC85_008427</name>
</gene>
<dbReference type="Gene3D" id="2.60.40.2310">
    <property type="match status" value="1"/>
</dbReference>
<keyword evidence="5" id="KW-1185">Reference proteome</keyword>
<accession>A0A7J7HTH8</accession>
<dbReference type="InterPro" id="IPR041469">
    <property type="entry name" value="Subtilisin-like_FN3"/>
</dbReference>
<name>A0A7J7HTH8_CAMSI</name>
<evidence type="ECO:0000313" key="5">
    <source>
        <dbReference type="Proteomes" id="UP000593564"/>
    </source>
</evidence>
<reference evidence="5" key="1">
    <citation type="journal article" date="2020" name="Nat. Commun.">
        <title>Genome assembly of wild tea tree DASZ reveals pedigree and selection history of tea varieties.</title>
        <authorList>
            <person name="Zhang W."/>
            <person name="Zhang Y."/>
            <person name="Qiu H."/>
            <person name="Guo Y."/>
            <person name="Wan H."/>
            <person name="Zhang X."/>
            <person name="Scossa F."/>
            <person name="Alseekh S."/>
            <person name="Zhang Q."/>
            <person name="Wang P."/>
            <person name="Xu L."/>
            <person name="Schmidt M.H."/>
            <person name="Jia X."/>
            <person name="Li D."/>
            <person name="Zhu A."/>
            <person name="Guo F."/>
            <person name="Chen W."/>
            <person name="Ni D."/>
            <person name="Usadel B."/>
            <person name="Fernie A.R."/>
            <person name="Wen W."/>
        </authorList>
    </citation>
    <scope>NUCLEOTIDE SEQUENCE [LARGE SCALE GENOMIC DNA]</scope>
    <source>
        <strain evidence="5">cv. G240</strain>
    </source>
</reference>
<evidence type="ECO:0000256" key="2">
    <source>
        <dbReference type="ARBA" id="ARBA00022729"/>
    </source>
</evidence>
<evidence type="ECO:0000259" key="3">
    <source>
        <dbReference type="Pfam" id="PF17766"/>
    </source>
</evidence>
<sequence length="216" mass="24276">MDSSQGHQWQLPMLQELQRYYSPAAIRSAIMTTANALDNTDTALKDQLTGLPATPLDFGAGHVNPNKAMDPRLIYNMGFQDYVDLLCRLGYNKKQMSAVLRRNQWSCNQNPTDLNYPYFITIFPRNTSSVIAETFSRVVTNVGDDTTIYRAIVVVPSGISIKVEPSTLTFTSKYQKQSFVMSIEIDKVAPNTQYGYLKWIDQHEHIVSSPIVAISG</sequence>
<evidence type="ECO:0000313" key="4">
    <source>
        <dbReference type="EMBL" id="KAF5955571.1"/>
    </source>
</evidence>
<comment type="caution">
    <text evidence="4">The sequence shown here is derived from an EMBL/GenBank/DDBJ whole genome shotgun (WGS) entry which is preliminary data.</text>
</comment>
<dbReference type="InterPro" id="IPR036852">
    <property type="entry name" value="Peptidase_S8/S53_dom_sf"/>
</dbReference>
<dbReference type="PANTHER" id="PTHR10795">
    <property type="entry name" value="PROPROTEIN CONVERTASE SUBTILISIN/KEXIN"/>
    <property type="match status" value="1"/>
</dbReference>
<protein>
    <recommendedName>
        <fullName evidence="3">Subtilisin-like protease fibronectin type-III domain-containing protein</fullName>
    </recommendedName>
</protein>
<dbReference type="Pfam" id="PF17766">
    <property type="entry name" value="fn3_6"/>
    <property type="match status" value="1"/>
</dbReference>
<dbReference type="SUPFAM" id="SSF52743">
    <property type="entry name" value="Subtilisin-like"/>
    <property type="match status" value="1"/>
</dbReference>
<comment type="similarity">
    <text evidence="1">Belongs to the peptidase S8 family.</text>
</comment>